<dbReference type="PANTHER" id="PTHR42794:SF1">
    <property type="entry name" value="HEMIN IMPORT ATP-BINDING PROTEIN HMUV"/>
    <property type="match status" value="1"/>
</dbReference>
<evidence type="ECO:0000259" key="5">
    <source>
        <dbReference type="PROSITE" id="PS50893"/>
    </source>
</evidence>
<evidence type="ECO:0000256" key="1">
    <source>
        <dbReference type="ARBA" id="ARBA00022448"/>
    </source>
</evidence>
<proteinExistence type="predicted"/>
<evidence type="ECO:0000313" key="7">
    <source>
        <dbReference type="Proteomes" id="UP001646141"/>
    </source>
</evidence>
<dbReference type="EMBL" id="QYAD01000005">
    <property type="protein sequence ID" value="MBL3691005.1"/>
    <property type="molecule type" value="Genomic_DNA"/>
</dbReference>
<evidence type="ECO:0000256" key="3">
    <source>
        <dbReference type="ARBA" id="ARBA00022840"/>
    </source>
</evidence>
<evidence type="ECO:0000256" key="2">
    <source>
        <dbReference type="ARBA" id="ARBA00022741"/>
    </source>
</evidence>
<accession>A0ABS1SS95</accession>
<keyword evidence="1" id="KW-0813">Transport</keyword>
<dbReference type="Gene3D" id="3.40.50.300">
    <property type="entry name" value="P-loop containing nucleotide triphosphate hydrolases"/>
    <property type="match status" value="1"/>
</dbReference>
<name>A0ABS1SS95_9MICO</name>
<keyword evidence="2" id="KW-0547">Nucleotide-binding</keyword>
<dbReference type="SMART" id="SM00382">
    <property type="entry name" value="AAA"/>
    <property type="match status" value="1"/>
</dbReference>
<dbReference type="PROSITE" id="PS50893">
    <property type="entry name" value="ABC_TRANSPORTER_2"/>
    <property type="match status" value="1"/>
</dbReference>
<dbReference type="InterPro" id="IPR027417">
    <property type="entry name" value="P-loop_NTPase"/>
</dbReference>
<keyword evidence="3 6" id="KW-0067">ATP-binding</keyword>
<dbReference type="Pfam" id="PF00005">
    <property type="entry name" value="ABC_tran"/>
    <property type="match status" value="1"/>
</dbReference>
<dbReference type="PANTHER" id="PTHR42794">
    <property type="entry name" value="HEMIN IMPORT ATP-BINDING PROTEIN HMUV"/>
    <property type="match status" value="1"/>
</dbReference>
<dbReference type="InterPro" id="IPR003593">
    <property type="entry name" value="AAA+_ATPase"/>
</dbReference>
<gene>
    <name evidence="6" type="ORF">D3226_13745</name>
</gene>
<sequence>MNRMRHGREGTAFGGARLARFAAIRGGLTLSDPISLELRPGSVLGLVGPNGAGKSSLLAALAHTGVEHVGSFDINGVPLDRMRPRARAEALALLPQDLAAPAELTVGELVGVGARAGGATNVAETVGSALQRSGIPELHARRFGSLSGGQRQLAHLARVLAQGTPVVLLDEPTSALDLAHQRAVEQTITALAASGRIVVAALHDLGFALHVSTAVLLLNGDGTTVAGPPEQVLTAERVHAAYGVPTEVHTTPGGRRVIVPRE</sequence>
<dbReference type="SUPFAM" id="SSF52540">
    <property type="entry name" value="P-loop containing nucleoside triphosphate hydrolases"/>
    <property type="match status" value="1"/>
</dbReference>
<keyword evidence="4" id="KW-1278">Translocase</keyword>
<dbReference type="Proteomes" id="UP001646141">
    <property type="component" value="Unassembled WGS sequence"/>
</dbReference>
<reference evidence="6 7" key="1">
    <citation type="submission" date="2018-09" db="EMBL/GenBank/DDBJ databases">
        <title>Comparative genomics of Leucobacter spp.</title>
        <authorList>
            <person name="Reis A.C."/>
            <person name="Kolvenbach B.A."/>
            <person name="Corvini P.F.X."/>
            <person name="Nunes O.C."/>
        </authorList>
    </citation>
    <scope>NUCLEOTIDE SEQUENCE [LARGE SCALE GENOMIC DNA]</scope>
    <source>
        <strain evidence="6 7">L-1</strain>
    </source>
</reference>
<comment type="caution">
    <text evidence="6">The sequence shown here is derived from an EMBL/GenBank/DDBJ whole genome shotgun (WGS) entry which is preliminary data.</text>
</comment>
<protein>
    <submittedName>
        <fullName evidence="6">ABC transporter ATP-binding protein</fullName>
    </submittedName>
</protein>
<dbReference type="CDD" id="cd03214">
    <property type="entry name" value="ABC_Iron-Siderophores_B12_Hemin"/>
    <property type="match status" value="1"/>
</dbReference>
<organism evidence="6 7">
    <name type="scientific">Leucobacter chromiireducens subsp. chromiireducens</name>
    <dbReference type="NCBI Taxonomy" id="660067"/>
    <lineage>
        <taxon>Bacteria</taxon>
        <taxon>Bacillati</taxon>
        <taxon>Actinomycetota</taxon>
        <taxon>Actinomycetes</taxon>
        <taxon>Micrococcales</taxon>
        <taxon>Microbacteriaceae</taxon>
        <taxon>Leucobacter</taxon>
    </lineage>
</organism>
<keyword evidence="7" id="KW-1185">Reference proteome</keyword>
<evidence type="ECO:0000256" key="4">
    <source>
        <dbReference type="ARBA" id="ARBA00022967"/>
    </source>
</evidence>
<feature type="domain" description="ABC transporter" evidence="5">
    <location>
        <begin position="16"/>
        <end position="245"/>
    </location>
</feature>
<dbReference type="InterPro" id="IPR003439">
    <property type="entry name" value="ABC_transporter-like_ATP-bd"/>
</dbReference>
<dbReference type="GO" id="GO:0005524">
    <property type="term" value="F:ATP binding"/>
    <property type="evidence" value="ECO:0007669"/>
    <property type="project" value="UniProtKB-KW"/>
</dbReference>
<evidence type="ECO:0000313" key="6">
    <source>
        <dbReference type="EMBL" id="MBL3691005.1"/>
    </source>
</evidence>